<dbReference type="RefSeq" id="WP_377168531.1">
    <property type="nucleotide sequence ID" value="NZ_JBHSMQ010000005.1"/>
</dbReference>
<feature type="transmembrane region" description="Helical" evidence="1">
    <location>
        <begin position="445"/>
        <end position="465"/>
    </location>
</feature>
<reference evidence="3" key="1">
    <citation type="journal article" date="2019" name="Int. J. Syst. Evol. Microbiol.">
        <title>The Global Catalogue of Microorganisms (GCM) 10K type strain sequencing project: providing services to taxonomists for standard genome sequencing and annotation.</title>
        <authorList>
            <consortium name="The Broad Institute Genomics Platform"/>
            <consortium name="The Broad Institute Genome Sequencing Center for Infectious Disease"/>
            <person name="Wu L."/>
            <person name="Ma J."/>
        </authorList>
    </citation>
    <scope>NUCLEOTIDE SEQUENCE [LARGE SCALE GENOMIC DNA]</scope>
    <source>
        <strain evidence="3">CGMCC 4.1469</strain>
    </source>
</reference>
<feature type="transmembrane region" description="Helical" evidence="1">
    <location>
        <begin position="143"/>
        <end position="163"/>
    </location>
</feature>
<feature type="transmembrane region" description="Helical" evidence="1">
    <location>
        <begin position="278"/>
        <end position="298"/>
    </location>
</feature>
<proteinExistence type="predicted"/>
<gene>
    <name evidence="2" type="ORF">ACFQDI_15995</name>
</gene>
<feature type="transmembrane region" description="Helical" evidence="1">
    <location>
        <begin position="169"/>
        <end position="194"/>
    </location>
</feature>
<protein>
    <submittedName>
        <fullName evidence="2">Uncharacterized protein</fullName>
    </submittedName>
</protein>
<sequence length="492" mass="53428">MSATLPMLRDFSDHFSPIVVKELRQGLRTRFFTSALILFHTLIILLLATVALGAPLEIVNGIFWGIAGLMLLAVMPLRGFSALHVEDADGTLDMLMLTSIASFRILYGKWVALCGQSLLVAGSILPYMVARYFFGGVEILREVVALVMLVLGSGLITAALLAFSSLPSLLLRIFLGLCVGAGVVPLGFFTAILVSASEADSLLREFFALQLWEQCSFVGGILAVVAYAVYYFLALGSSRIAPPSENHSTKKRLVALAVHGLFMVAGLLLCFFSKDPDVAFWVFIPLLFLTLIVCMDVLTEEMPCYSTAVAALARHGRLGRLAGRLLHPGWASGVLFSLLLCVMALSITAGITFRHSSWDLDDGPGLYMLCLLLAVFVPVSLRITRAGIFASWWFVQICMVVAGIMLTMFCHAMNARGLGALGIFTPVTALFGVECGNYSSRESILIMGSLFSLGWLLLAILRAGVNFKTYTRLEHEALENAARQPSRTHDAP</sequence>
<keyword evidence="1" id="KW-0812">Transmembrane</keyword>
<feature type="transmembrane region" description="Helical" evidence="1">
    <location>
        <begin position="116"/>
        <end position="134"/>
    </location>
</feature>
<evidence type="ECO:0000256" key="1">
    <source>
        <dbReference type="SAM" id="Phobius"/>
    </source>
</evidence>
<accession>A0ABW0KSA9</accession>
<feature type="transmembrane region" description="Helical" evidence="1">
    <location>
        <begin position="390"/>
        <end position="410"/>
    </location>
</feature>
<feature type="transmembrane region" description="Helical" evidence="1">
    <location>
        <begin position="253"/>
        <end position="271"/>
    </location>
</feature>
<evidence type="ECO:0000313" key="2">
    <source>
        <dbReference type="EMBL" id="MFC5456365.1"/>
    </source>
</evidence>
<evidence type="ECO:0000313" key="3">
    <source>
        <dbReference type="Proteomes" id="UP001596052"/>
    </source>
</evidence>
<keyword evidence="3" id="KW-1185">Reference proteome</keyword>
<feature type="transmembrane region" description="Helical" evidence="1">
    <location>
        <begin position="215"/>
        <end position="233"/>
    </location>
</feature>
<organism evidence="2 3">
    <name type="scientific">Prosthecobacter fluviatilis</name>
    <dbReference type="NCBI Taxonomy" id="445931"/>
    <lineage>
        <taxon>Bacteria</taxon>
        <taxon>Pseudomonadati</taxon>
        <taxon>Verrucomicrobiota</taxon>
        <taxon>Verrucomicrobiia</taxon>
        <taxon>Verrucomicrobiales</taxon>
        <taxon>Verrucomicrobiaceae</taxon>
        <taxon>Prosthecobacter</taxon>
    </lineage>
</organism>
<comment type="caution">
    <text evidence="2">The sequence shown here is derived from an EMBL/GenBank/DDBJ whole genome shotgun (WGS) entry which is preliminary data.</text>
</comment>
<feature type="transmembrane region" description="Helical" evidence="1">
    <location>
        <begin position="31"/>
        <end position="56"/>
    </location>
</feature>
<dbReference type="Proteomes" id="UP001596052">
    <property type="component" value="Unassembled WGS sequence"/>
</dbReference>
<feature type="transmembrane region" description="Helical" evidence="1">
    <location>
        <begin position="365"/>
        <end position="384"/>
    </location>
</feature>
<dbReference type="EMBL" id="JBHSMQ010000005">
    <property type="protein sequence ID" value="MFC5456365.1"/>
    <property type="molecule type" value="Genomic_DNA"/>
</dbReference>
<keyword evidence="1" id="KW-1133">Transmembrane helix</keyword>
<name>A0ABW0KSA9_9BACT</name>
<feature type="transmembrane region" description="Helical" evidence="1">
    <location>
        <begin position="62"/>
        <end position="80"/>
    </location>
</feature>
<feature type="transmembrane region" description="Helical" evidence="1">
    <location>
        <begin position="330"/>
        <end position="353"/>
    </location>
</feature>
<keyword evidence="1" id="KW-0472">Membrane</keyword>